<dbReference type="SUPFAM" id="SSF56672">
    <property type="entry name" value="DNA/RNA polymerases"/>
    <property type="match status" value="1"/>
</dbReference>
<dbReference type="HOGENOM" id="CLU_000384_42_4_1"/>
<sequence length="98" mass="11065">MTKLKKAVGGYTEQSRWRHSSCSELSLDGLKAAKQYIIENLDKGFIVLSASPYACPFLMAKKPSGGLRFCVYFRKLNTITKKDCYPLPLLDEVLQRTS</sequence>
<protein>
    <submittedName>
        <fullName evidence="1">Pc06g00940 protein</fullName>
    </submittedName>
</protein>
<dbReference type="BioCyc" id="PCHR:PC06G00940-MONOMER"/>
<proteinExistence type="predicted"/>
<name>B6GW33_PENRW</name>
<dbReference type="InterPro" id="IPR043502">
    <property type="entry name" value="DNA/RNA_pol_sf"/>
</dbReference>
<dbReference type="STRING" id="500485.B6GW33"/>
<dbReference type="eggNOG" id="KOG0017">
    <property type="taxonomic scope" value="Eukaryota"/>
</dbReference>
<dbReference type="OMA" id="YDHAFEP"/>
<accession>B6GW33</accession>
<dbReference type="PANTHER" id="PTHR24559:SF444">
    <property type="entry name" value="REVERSE TRANSCRIPTASE DOMAIN-CONTAINING PROTEIN"/>
    <property type="match status" value="1"/>
</dbReference>
<gene>
    <name evidence="1" type="ORF">Pc06g00940</name>
    <name evidence="1" type="ORF">PCH_Pc06g00940</name>
</gene>
<reference evidence="1 2" key="1">
    <citation type="journal article" date="2008" name="Nat. Biotechnol.">
        <title>Genome sequencing and analysis of the filamentous fungus Penicillium chrysogenum.</title>
        <authorList>
            <person name="van den Berg M.A."/>
            <person name="Albang R."/>
            <person name="Albermann K."/>
            <person name="Badger J.H."/>
            <person name="Daran J.-M."/>
            <person name="Driessen A.J.M."/>
            <person name="Garcia-Estrada C."/>
            <person name="Fedorova N.D."/>
            <person name="Harris D.M."/>
            <person name="Heijne W.H.M."/>
            <person name="Joardar V.S."/>
            <person name="Kiel J.A.K.W."/>
            <person name="Kovalchuk A."/>
            <person name="Martin J.F."/>
            <person name="Nierman W.C."/>
            <person name="Nijland J.G."/>
            <person name="Pronk J.T."/>
            <person name="Roubos J.A."/>
            <person name="van der Klei I.J."/>
            <person name="van Peij N.N.M.E."/>
            <person name="Veenhuis M."/>
            <person name="von Doehren H."/>
            <person name="Wagner C."/>
            <person name="Wortman J.R."/>
            <person name="Bovenberg R.A.L."/>
        </authorList>
    </citation>
    <scope>NUCLEOTIDE SEQUENCE [LARGE SCALE GENOMIC DNA]</scope>
    <source>
        <strain evidence="2">ATCC 28089 / DSM 1075 / NRRL 1951 / Wisconsin 54-1255</strain>
    </source>
</reference>
<evidence type="ECO:0000313" key="1">
    <source>
        <dbReference type="EMBL" id="CAP79087.1"/>
    </source>
</evidence>
<dbReference type="VEuPathDB" id="FungiDB:PCH_Pc06g00940"/>
<organism evidence="1 2">
    <name type="scientific">Penicillium rubens (strain ATCC 28089 / DSM 1075 / NRRL 1951 / Wisconsin 54-1255)</name>
    <name type="common">Penicillium chrysogenum</name>
    <dbReference type="NCBI Taxonomy" id="500485"/>
    <lineage>
        <taxon>Eukaryota</taxon>
        <taxon>Fungi</taxon>
        <taxon>Dikarya</taxon>
        <taxon>Ascomycota</taxon>
        <taxon>Pezizomycotina</taxon>
        <taxon>Eurotiomycetes</taxon>
        <taxon>Eurotiomycetidae</taxon>
        <taxon>Eurotiales</taxon>
        <taxon>Aspergillaceae</taxon>
        <taxon>Penicillium</taxon>
        <taxon>Penicillium chrysogenum species complex</taxon>
    </lineage>
</organism>
<dbReference type="InterPro" id="IPR053134">
    <property type="entry name" value="RNA-dir_DNA_polymerase"/>
</dbReference>
<evidence type="ECO:0000313" key="2">
    <source>
        <dbReference type="Proteomes" id="UP000000724"/>
    </source>
</evidence>
<dbReference type="PANTHER" id="PTHR24559">
    <property type="entry name" value="TRANSPOSON TY3-I GAG-POL POLYPROTEIN"/>
    <property type="match status" value="1"/>
</dbReference>
<dbReference type="AlphaFoldDB" id="B6GW33"/>
<dbReference type="OrthoDB" id="4502494at2759"/>
<keyword evidence="2" id="KW-1185">Reference proteome</keyword>
<dbReference type="EMBL" id="AM920421">
    <property type="protein sequence ID" value="CAP79087.1"/>
    <property type="molecule type" value="Genomic_DNA"/>
</dbReference>
<dbReference type="Gene3D" id="3.10.10.10">
    <property type="entry name" value="HIV Type 1 Reverse Transcriptase, subunit A, domain 1"/>
    <property type="match status" value="1"/>
</dbReference>
<dbReference type="Proteomes" id="UP000000724">
    <property type="component" value="Contig Pc00c06"/>
</dbReference>